<feature type="compositionally biased region" description="Low complexity" evidence="2">
    <location>
        <begin position="578"/>
        <end position="591"/>
    </location>
</feature>
<feature type="domain" description="TATA element modulatory factor 1 TATA binding" evidence="3">
    <location>
        <begin position="602"/>
        <end position="714"/>
    </location>
</feature>
<reference evidence="5" key="1">
    <citation type="submission" date="2018-06" db="EMBL/GenBank/DDBJ databases">
        <authorList>
            <person name="Guldener U."/>
        </authorList>
    </citation>
    <scope>NUCLEOTIDE SEQUENCE [LARGE SCALE GENOMIC DNA]</scope>
    <source>
        <strain evidence="5">UTAD17</strain>
    </source>
</reference>
<dbReference type="PANTHER" id="PTHR46515:SF1">
    <property type="entry name" value="TATA ELEMENT MODULATORY FACTOR"/>
    <property type="match status" value="1"/>
</dbReference>
<feature type="region of interest" description="Disordered" evidence="2">
    <location>
        <begin position="1"/>
        <end position="101"/>
    </location>
</feature>
<sequence>MSRKLSVQERLELATKSGKKSKGKTNKNGIKSRESSVGIFETNQLKDTEKTQLVLNQTSEKRDNETSTTASENSQEQNQQLEDPARNEKQQSEIEEQPISNQTIKNVISDPVEVPIQLNKDFIGELGLSENYQKYTVDQLLMEIQSKAVKKLAALNNERSQDKELILQLKHEGEKLSKKELKLSDTIKLYKREKTKLEMKLEVCQEDLQSKIEEAERLHGEFYEIKDKNKLLQNKLNVMTKETAELSRKYDNLFEHDFKKLKDNADQLVQENHDLKLELNKVRNDYESDTKKSTLKFNNLSKSSEDEISRLETKLEQLRIRLENNNDDDISADQKIPKYVVSNESLDKVKSQYELLKQELKNTNKNWGSIENNLNNKIYSLQDELEALQRENKKLSEDLTLSKKLQENAFKDLETERTKNLNLSNKVTELNYAVDTLNHEISNYTQDYKTANEKIKLQKKQLEELLSTDSFLLENGRDSNQLQKKVHKIEEENSTDDKSFSTKLKELQQEWDIEPSVIHTTDVDMLSEAGTSNVTSGHDHLNNDTSDSRLEINFSFNESSRINITDDDFSKPPDFSRRLSSVSQQLPSSPSRKFQQSSIAQQNTQTISNAQLVSHLGSQVRRLETELETLHQSWRKLQREKSEANDEIIRQMNELDQLEKFREENVLLQNKMHTLESNQEKYIKLLDKKSRTIEELQNDVIDLKEMLQEQVQSLVELQERSR</sequence>
<dbReference type="Pfam" id="PF12325">
    <property type="entry name" value="TMF_TATA_bd"/>
    <property type="match status" value="1"/>
</dbReference>
<dbReference type="GO" id="GO:0005794">
    <property type="term" value="C:Golgi apparatus"/>
    <property type="evidence" value="ECO:0007669"/>
    <property type="project" value="TreeGrafter"/>
</dbReference>
<evidence type="ECO:0000256" key="2">
    <source>
        <dbReference type="SAM" id="MobiDB-lite"/>
    </source>
</evidence>
<feature type="compositionally biased region" description="Low complexity" evidence="2">
    <location>
        <begin position="71"/>
        <end position="80"/>
    </location>
</feature>
<dbReference type="EMBL" id="UFAJ01000234">
    <property type="protein sequence ID" value="SSD59933.1"/>
    <property type="molecule type" value="Genomic_DNA"/>
</dbReference>
<gene>
    <name evidence="4" type="ORF">SCODWIG_01694</name>
</gene>
<dbReference type="Proteomes" id="UP000262825">
    <property type="component" value="Unassembled WGS sequence"/>
</dbReference>
<dbReference type="InterPro" id="IPR052602">
    <property type="entry name" value="Growth_transcription_reg"/>
</dbReference>
<proteinExistence type="predicted"/>
<dbReference type="VEuPathDB" id="FungiDB:SCODWIG_01694"/>
<evidence type="ECO:0000313" key="4">
    <source>
        <dbReference type="EMBL" id="SSD59933.1"/>
    </source>
</evidence>
<organism evidence="4 5">
    <name type="scientific">Saccharomycodes ludwigii</name>
    <dbReference type="NCBI Taxonomy" id="36035"/>
    <lineage>
        <taxon>Eukaryota</taxon>
        <taxon>Fungi</taxon>
        <taxon>Dikarya</taxon>
        <taxon>Ascomycota</taxon>
        <taxon>Saccharomycotina</taxon>
        <taxon>Saccharomycetes</taxon>
        <taxon>Saccharomycodales</taxon>
        <taxon>Saccharomycodaceae</taxon>
        <taxon>Saccharomycodes</taxon>
    </lineage>
</organism>
<keyword evidence="5" id="KW-1185">Reference proteome</keyword>
<evidence type="ECO:0000256" key="1">
    <source>
        <dbReference type="SAM" id="Coils"/>
    </source>
</evidence>
<accession>A0A376B5I8</accession>
<feature type="compositionally biased region" description="Polar residues" evidence="2">
    <location>
        <begin position="592"/>
        <end position="602"/>
    </location>
</feature>
<feature type="coiled-coil region" evidence="1">
    <location>
        <begin position="152"/>
        <end position="405"/>
    </location>
</feature>
<feature type="compositionally biased region" description="Basic and acidic residues" evidence="2">
    <location>
        <begin position="83"/>
        <end position="92"/>
    </location>
</feature>
<feature type="compositionally biased region" description="Basic and acidic residues" evidence="2">
    <location>
        <begin position="568"/>
        <end position="577"/>
    </location>
</feature>
<evidence type="ECO:0000313" key="5">
    <source>
        <dbReference type="Proteomes" id="UP000262825"/>
    </source>
</evidence>
<dbReference type="InterPro" id="IPR022091">
    <property type="entry name" value="TMF_TATA-bd"/>
</dbReference>
<dbReference type="GO" id="GO:0005783">
    <property type="term" value="C:endoplasmic reticulum"/>
    <property type="evidence" value="ECO:0007669"/>
    <property type="project" value="TreeGrafter"/>
</dbReference>
<dbReference type="PANTHER" id="PTHR46515">
    <property type="entry name" value="TATA ELEMENT MODULATORY FACTOR TMF1"/>
    <property type="match status" value="1"/>
</dbReference>
<feature type="coiled-coil region" evidence="1">
    <location>
        <begin position="620"/>
        <end position="720"/>
    </location>
</feature>
<evidence type="ECO:0000259" key="3">
    <source>
        <dbReference type="Pfam" id="PF12325"/>
    </source>
</evidence>
<keyword evidence="1" id="KW-0175">Coiled coil</keyword>
<name>A0A376B5I8_9ASCO</name>
<dbReference type="AlphaFoldDB" id="A0A376B5I8"/>
<protein>
    <recommendedName>
        <fullName evidence="3">TATA element modulatory factor 1 TATA binding domain-containing protein</fullName>
    </recommendedName>
</protein>
<feature type="coiled-coil region" evidence="1">
    <location>
        <begin position="434"/>
        <end position="468"/>
    </location>
</feature>
<feature type="region of interest" description="Disordered" evidence="2">
    <location>
        <begin position="563"/>
        <end position="602"/>
    </location>
</feature>
<feature type="compositionally biased region" description="Basic and acidic residues" evidence="2">
    <location>
        <begin position="1"/>
        <end position="13"/>
    </location>
</feature>